<protein>
    <submittedName>
        <fullName evidence="3">Uncharacterized protein</fullName>
    </submittedName>
</protein>
<proteinExistence type="predicted"/>
<feature type="signal peptide" evidence="2">
    <location>
        <begin position="1"/>
        <end position="24"/>
    </location>
</feature>
<evidence type="ECO:0000256" key="1">
    <source>
        <dbReference type="SAM" id="MobiDB-lite"/>
    </source>
</evidence>
<organism evidence="3 4">
    <name type="scientific">Vitis rotundifolia</name>
    <name type="common">Muscadine grape</name>
    <dbReference type="NCBI Taxonomy" id="103349"/>
    <lineage>
        <taxon>Eukaryota</taxon>
        <taxon>Viridiplantae</taxon>
        <taxon>Streptophyta</taxon>
        <taxon>Embryophyta</taxon>
        <taxon>Tracheophyta</taxon>
        <taxon>Spermatophyta</taxon>
        <taxon>Magnoliopsida</taxon>
        <taxon>eudicotyledons</taxon>
        <taxon>Gunneridae</taxon>
        <taxon>Pentapetalae</taxon>
        <taxon>rosids</taxon>
        <taxon>Vitales</taxon>
        <taxon>Vitaceae</taxon>
        <taxon>Viteae</taxon>
        <taxon>Vitis</taxon>
    </lineage>
</organism>
<feature type="region of interest" description="Disordered" evidence="1">
    <location>
        <begin position="20"/>
        <end position="82"/>
    </location>
</feature>
<dbReference type="AlphaFoldDB" id="A0AA38ZKP3"/>
<keyword evidence="2" id="KW-0732">Signal</keyword>
<accession>A0AA38ZKP3</accession>
<dbReference type="Proteomes" id="UP001168098">
    <property type="component" value="Unassembled WGS sequence"/>
</dbReference>
<keyword evidence="4" id="KW-1185">Reference proteome</keyword>
<feature type="compositionally biased region" description="Basic and acidic residues" evidence="1">
    <location>
        <begin position="20"/>
        <end position="32"/>
    </location>
</feature>
<comment type="caution">
    <text evidence="3">The sequence shown here is derived from an EMBL/GenBank/DDBJ whole genome shotgun (WGS) entry which is preliminary data.</text>
</comment>
<gene>
    <name evidence="3" type="ORF">PVL29_012996</name>
</gene>
<evidence type="ECO:0000256" key="2">
    <source>
        <dbReference type="SAM" id="SignalP"/>
    </source>
</evidence>
<feature type="chain" id="PRO_5041261845" evidence="2">
    <location>
        <begin position="25"/>
        <end position="82"/>
    </location>
</feature>
<sequence length="82" mass="8881">MASLKFSVCLILVLLSFSRHESRSTPPIKERNNSTGSSQSLVKGAEEVLNSGFGNKGTNKTRYKPARSSPGGPDPQHHSKNQ</sequence>
<evidence type="ECO:0000313" key="4">
    <source>
        <dbReference type="Proteomes" id="UP001168098"/>
    </source>
</evidence>
<dbReference type="EMBL" id="JARBHA010000010">
    <property type="protein sequence ID" value="KAJ9690619.1"/>
    <property type="molecule type" value="Genomic_DNA"/>
</dbReference>
<name>A0AA38ZKP3_VITRO</name>
<reference evidence="3 4" key="1">
    <citation type="journal article" date="2023" name="BMC Biotechnol.">
        <title>Vitis rotundifolia cv Carlos genome sequencing.</title>
        <authorList>
            <person name="Huff M."/>
            <person name="Hulse-Kemp A."/>
            <person name="Scheffler B."/>
            <person name="Youngblood R."/>
            <person name="Simpson S."/>
            <person name="Babiker E."/>
            <person name="Staton M."/>
        </authorList>
    </citation>
    <scope>NUCLEOTIDE SEQUENCE [LARGE SCALE GENOMIC DNA]</scope>
    <source>
        <tissue evidence="3">Leaf</tissue>
    </source>
</reference>
<evidence type="ECO:0000313" key="3">
    <source>
        <dbReference type="EMBL" id="KAJ9690619.1"/>
    </source>
</evidence>